<dbReference type="PANTHER" id="PTHR11564">
    <property type="entry name" value="SIGNAL RECOGNITION PARTICLE 54K PROTEIN SRP54"/>
    <property type="match status" value="1"/>
</dbReference>
<dbReference type="GO" id="GO:0003924">
    <property type="term" value="F:GTPase activity"/>
    <property type="evidence" value="ECO:0007669"/>
    <property type="project" value="InterPro"/>
</dbReference>
<dbReference type="GO" id="GO:0006616">
    <property type="term" value="P:SRP-dependent cotranslational protein targeting to membrane, translocation"/>
    <property type="evidence" value="ECO:0007669"/>
    <property type="project" value="TreeGrafter"/>
</dbReference>
<dbReference type="VEuPathDB" id="VectorBase:CSON002730"/>
<dbReference type="GO" id="GO:0005786">
    <property type="term" value="C:signal recognition particle, endoplasmic reticulum targeting"/>
    <property type="evidence" value="ECO:0007669"/>
    <property type="project" value="TreeGrafter"/>
</dbReference>
<dbReference type="Pfam" id="PF00448">
    <property type="entry name" value="SRP54"/>
    <property type="match status" value="2"/>
</dbReference>
<dbReference type="EMBL" id="UFQT01000145">
    <property type="protein sequence ID" value="SSX20862.1"/>
    <property type="molecule type" value="Genomic_DNA"/>
</dbReference>
<name>A0A336LS70_CULSO</name>
<keyword evidence="1" id="KW-0547">Nucleotide-binding</keyword>
<accession>A0A336LS70</accession>
<dbReference type="GO" id="GO:0008312">
    <property type="term" value="F:7S RNA binding"/>
    <property type="evidence" value="ECO:0007669"/>
    <property type="project" value="TreeGrafter"/>
</dbReference>
<dbReference type="SMART" id="SM00962">
    <property type="entry name" value="SRP54"/>
    <property type="match status" value="1"/>
</dbReference>
<dbReference type="GO" id="GO:0030942">
    <property type="term" value="F:endoplasmic reticulum signal peptide binding"/>
    <property type="evidence" value="ECO:0007669"/>
    <property type="project" value="TreeGrafter"/>
</dbReference>
<dbReference type="InterPro" id="IPR022941">
    <property type="entry name" value="SRP54"/>
</dbReference>
<dbReference type="InterPro" id="IPR027417">
    <property type="entry name" value="P-loop_NTPase"/>
</dbReference>
<evidence type="ECO:0000259" key="3">
    <source>
        <dbReference type="SMART" id="SM00962"/>
    </source>
</evidence>
<sequence>MEIKYKVYKDRSYLVCADAFRARLYDQIQQTATKARIQFYGSYTEDAVVIAEAGVEIFKKERFQFIILYTLFSVIITNPDGHAKGGGALSAVAATNSPIIFIGTGEHIVDSELFKQNQLSFNFSASNNYRKKLNIVNLHFLTLYEQLENIMNIIGTFSQIWESFLAFHKIL</sequence>
<gene>
    <name evidence="4" type="primary">CSON002730</name>
</gene>
<dbReference type="SUPFAM" id="SSF52540">
    <property type="entry name" value="P-loop containing nucleoside triphosphate hydrolases"/>
    <property type="match status" value="1"/>
</dbReference>
<organism evidence="4">
    <name type="scientific">Culicoides sonorensis</name>
    <name type="common">Biting midge</name>
    <dbReference type="NCBI Taxonomy" id="179676"/>
    <lineage>
        <taxon>Eukaryota</taxon>
        <taxon>Metazoa</taxon>
        <taxon>Ecdysozoa</taxon>
        <taxon>Arthropoda</taxon>
        <taxon>Hexapoda</taxon>
        <taxon>Insecta</taxon>
        <taxon>Pterygota</taxon>
        <taxon>Neoptera</taxon>
        <taxon>Endopterygota</taxon>
        <taxon>Diptera</taxon>
        <taxon>Nematocera</taxon>
        <taxon>Chironomoidea</taxon>
        <taxon>Ceratopogonidae</taxon>
        <taxon>Ceratopogoninae</taxon>
        <taxon>Culicoides</taxon>
        <taxon>Monoculicoides</taxon>
    </lineage>
</organism>
<dbReference type="PANTHER" id="PTHR11564:SF5">
    <property type="entry name" value="SIGNAL RECOGNITION PARTICLE SUBUNIT SRP54"/>
    <property type="match status" value="1"/>
</dbReference>
<keyword evidence="2" id="KW-0342">GTP-binding</keyword>
<dbReference type="InterPro" id="IPR000897">
    <property type="entry name" value="SRP54_GTPase_dom"/>
</dbReference>
<dbReference type="GO" id="GO:0005829">
    <property type="term" value="C:cytosol"/>
    <property type="evidence" value="ECO:0007669"/>
    <property type="project" value="TreeGrafter"/>
</dbReference>
<dbReference type="Gene3D" id="3.40.50.300">
    <property type="entry name" value="P-loop containing nucleotide triphosphate hydrolases"/>
    <property type="match status" value="2"/>
</dbReference>
<dbReference type="GO" id="GO:0005525">
    <property type="term" value="F:GTP binding"/>
    <property type="evidence" value="ECO:0007669"/>
    <property type="project" value="UniProtKB-KW"/>
</dbReference>
<proteinExistence type="predicted"/>
<evidence type="ECO:0000313" key="4">
    <source>
        <dbReference type="EMBL" id="SSX20862.1"/>
    </source>
</evidence>
<evidence type="ECO:0000256" key="2">
    <source>
        <dbReference type="ARBA" id="ARBA00023134"/>
    </source>
</evidence>
<evidence type="ECO:0000256" key="1">
    <source>
        <dbReference type="ARBA" id="ARBA00022741"/>
    </source>
</evidence>
<protein>
    <submittedName>
        <fullName evidence="4">CSON002730 protein</fullName>
    </submittedName>
</protein>
<feature type="domain" description="SRP54-type proteins GTP-binding" evidence="3">
    <location>
        <begin position="4"/>
        <end position="125"/>
    </location>
</feature>
<reference evidence="4" key="1">
    <citation type="submission" date="2018-07" db="EMBL/GenBank/DDBJ databases">
        <authorList>
            <person name="Quirk P.G."/>
            <person name="Krulwich T.A."/>
        </authorList>
    </citation>
    <scope>NUCLEOTIDE SEQUENCE</scope>
</reference>
<dbReference type="AlphaFoldDB" id="A0A336LS70"/>